<dbReference type="OrthoDB" id="1113003at2"/>
<dbReference type="AlphaFoldDB" id="A0A2I0R3L5"/>
<name>A0A2I0R3L5_9FLAO</name>
<dbReference type="EMBL" id="PJNI01000005">
    <property type="protein sequence ID" value="PKR81161.1"/>
    <property type="molecule type" value="Genomic_DNA"/>
</dbReference>
<reference evidence="1 2" key="1">
    <citation type="submission" date="2017-12" db="EMBL/GenBank/DDBJ databases">
        <title>The draft genome sequence of Brumimicrobium saltpan LHR20.</title>
        <authorList>
            <person name="Do Z.-J."/>
            <person name="Luo H.-R."/>
        </authorList>
    </citation>
    <scope>NUCLEOTIDE SEQUENCE [LARGE SCALE GENOMIC DNA]</scope>
    <source>
        <strain evidence="1 2">LHR20</strain>
    </source>
</reference>
<gene>
    <name evidence="1" type="ORF">CW751_06140</name>
</gene>
<comment type="caution">
    <text evidence="1">The sequence shown here is derived from an EMBL/GenBank/DDBJ whole genome shotgun (WGS) entry which is preliminary data.</text>
</comment>
<keyword evidence="2" id="KW-1185">Reference proteome</keyword>
<evidence type="ECO:0008006" key="3">
    <source>
        <dbReference type="Google" id="ProtNLM"/>
    </source>
</evidence>
<protein>
    <recommendedName>
        <fullName evidence="3">BioF2-like acetyltransferase domain-containing protein</fullName>
    </recommendedName>
</protein>
<organism evidence="1 2">
    <name type="scientific">Brumimicrobium salinarum</name>
    <dbReference type="NCBI Taxonomy" id="2058658"/>
    <lineage>
        <taxon>Bacteria</taxon>
        <taxon>Pseudomonadati</taxon>
        <taxon>Bacteroidota</taxon>
        <taxon>Flavobacteriia</taxon>
        <taxon>Flavobacteriales</taxon>
        <taxon>Crocinitomicaceae</taxon>
        <taxon>Brumimicrobium</taxon>
    </lineage>
</organism>
<dbReference type="Gene3D" id="3.40.630.30">
    <property type="match status" value="1"/>
</dbReference>
<evidence type="ECO:0000313" key="1">
    <source>
        <dbReference type="EMBL" id="PKR81161.1"/>
    </source>
</evidence>
<dbReference type="RefSeq" id="WP_101334121.1">
    <property type="nucleotide sequence ID" value="NZ_PJNI01000005.1"/>
</dbReference>
<dbReference type="Proteomes" id="UP000236654">
    <property type="component" value="Unassembled WGS sequence"/>
</dbReference>
<sequence length="307" mass="36026">MKANWINQKNIDREQWDKLVQQTPKVSIYVLSFYLDATAIDWEAYIAEDFSFAIPVGVVRKGGISRVYPPLFQRYIEPIGDVSKIDWEKFQTSLLERYAKGDLSFKTTIPTLEKNKTIRLSKHIHQVVDADQLKLKTQAKRMIKRFSKTDYEIREVHIDTDELSKLIAKELAKKLPIYATSDVHFLFDVIKKAEKEGYIYKVGVFEDNILKGGLIGLKFNNTLLYLKGTAMEKLQQEGAMYALMNHFIQYGFKENCGIDFGGSRVKGIQFFNQRFNGQDTEYFNYSWDNSPFWFKWMYKIYSKVKRK</sequence>
<proteinExistence type="predicted"/>
<dbReference type="SUPFAM" id="SSF55729">
    <property type="entry name" value="Acyl-CoA N-acyltransferases (Nat)"/>
    <property type="match status" value="1"/>
</dbReference>
<dbReference type="InterPro" id="IPR016181">
    <property type="entry name" value="Acyl_CoA_acyltransferase"/>
</dbReference>
<accession>A0A2I0R3L5</accession>
<evidence type="ECO:0000313" key="2">
    <source>
        <dbReference type="Proteomes" id="UP000236654"/>
    </source>
</evidence>